<evidence type="ECO:0000256" key="9">
    <source>
        <dbReference type="ARBA" id="ARBA00023136"/>
    </source>
</evidence>
<feature type="active site" description="Proton donor" evidence="10">
    <location>
        <position position="113"/>
    </location>
</feature>
<evidence type="ECO:0000256" key="7">
    <source>
        <dbReference type="ARBA" id="ARBA00023004"/>
    </source>
</evidence>
<dbReference type="CDD" id="cd13967">
    <property type="entry name" value="PT_UbiA_5"/>
    <property type="match status" value="1"/>
</dbReference>
<feature type="transmembrane region" description="Helical" evidence="11">
    <location>
        <begin position="446"/>
        <end position="467"/>
    </location>
</feature>
<dbReference type="GO" id="GO:0016765">
    <property type="term" value="F:transferase activity, transferring alkyl or aryl (other than methyl) groups"/>
    <property type="evidence" value="ECO:0007669"/>
    <property type="project" value="InterPro"/>
</dbReference>
<comment type="catalytic activity">
    <reaction evidence="10">
        <text>dimethylallyl diphosphate + 2 oxidized [2Fe-2S]-[ferredoxin] + H2O = (2E)-4-hydroxy-3-methylbut-2-enyl diphosphate + 2 reduced [2Fe-2S]-[ferredoxin] + 2 H(+)</text>
        <dbReference type="Rhea" id="RHEA:24825"/>
        <dbReference type="Rhea" id="RHEA-COMP:10000"/>
        <dbReference type="Rhea" id="RHEA-COMP:10001"/>
        <dbReference type="ChEBI" id="CHEBI:15377"/>
        <dbReference type="ChEBI" id="CHEBI:15378"/>
        <dbReference type="ChEBI" id="CHEBI:33737"/>
        <dbReference type="ChEBI" id="CHEBI:33738"/>
        <dbReference type="ChEBI" id="CHEBI:57623"/>
        <dbReference type="ChEBI" id="CHEBI:128753"/>
        <dbReference type="EC" id="1.17.7.4"/>
    </reaction>
</comment>
<feature type="transmembrane region" description="Helical" evidence="11">
    <location>
        <begin position="282"/>
        <end position="301"/>
    </location>
</feature>
<dbReference type="EMBL" id="VLLC01000008">
    <property type="protein sequence ID" value="TWI73190.1"/>
    <property type="molecule type" value="Genomic_DNA"/>
</dbReference>
<comment type="similarity">
    <text evidence="10">Belongs to the IspH family.</text>
</comment>
<feature type="transmembrane region" description="Helical" evidence="11">
    <location>
        <begin position="416"/>
        <end position="434"/>
    </location>
</feature>
<feature type="binding site" evidence="10">
    <location>
        <position position="205"/>
    </location>
    <ligand>
        <name>isopentenyl diphosphate</name>
        <dbReference type="ChEBI" id="CHEBI:128769"/>
    </ligand>
</feature>
<evidence type="ECO:0000256" key="5">
    <source>
        <dbReference type="ARBA" id="ARBA00022723"/>
    </source>
</evidence>
<evidence type="ECO:0000256" key="4">
    <source>
        <dbReference type="ARBA" id="ARBA00022692"/>
    </source>
</evidence>
<feature type="binding site" evidence="10">
    <location>
        <position position="249"/>
    </location>
    <ligand>
        <name>isopentenyl diphosphate</name>
        <dbReference type="ChEBI" id="CHEBI:128769"/>
    </ligand>
</feature>
<dbReference type="InterPro" id="IPR000537">
    <property type="entry name" value="UbiA_prenyltransferase"/>
</dbReference>
<dbReference type="GO" id="GO:0016114">
    <property type="term" value="P:terpenoid biosynthetic process"/>
    <property type="evidence" value="ECO:0007669"/>
    <property type="project" value="UniProtKB-UniRule"/>
</dbReference>
<dbReference type="AlphaFoldDB" id="A0A562RXS1"/>
<feature type="transmembrane region" description="Helical" evidence="11">
    <location>
        <begin position="488"/>
        <end position="507"/>
    </location>
</feature>
<keyword evidence="8" id="KW-0411">Iron-sulfur</keyword>
<feature type="binding site" evidence="10">
    <location>
        <position position="61"/>
    </location>
    <ligand>
        <name>isopentenyl diphosphate</name>
        <dbReference type="ChEBI" id="CHEBI:128769"/>
    </ligand>
</feature>
<evidence type="ECO:0000256" key="8">
    <source>
        <dbReference type="ARBA" id="ARBA00023014"/>
    </source>
</evidence>
<dbReference type="Pfam" id="PF02401">
    <property type="entry name" value="LYTB"/>
    <property type="match status" value="1"/>
</dbReference>
<feature type="binding site" evidence="10">
    <location>
        <position position="29"/>
    </location>
    <ligand>
        <name>dimethylallyl diphosphate</name>
        <dbReference type="ChEBI" id="CHEBI:57623"/>
    </ligand>
</feature>
<evidence type="ECO:0000313" key="13">
    <source>
        <dbReference type="Proteomes" id="UP000318307"/>
    </source>
</evidence>
<keyword evidence="4 11" id="KW-0812">Transmembrane</keyword>
<feature type="binding site" evidence="10">
    <location>
        <position position="249"/>
    </location>
    <ligand>
        <name>dimethylallyl diphosphate</name>
        <dbReference type="ChEBI" id="CHEBI:57623"/>
    </ligand>
</feature>
<comment type="pathway">
    <text evidence="10">Isoprenoid biosynthesis; isopentenyl diphosphate biosynthesis via DXP pathway; isopentenyl diphosphate from 1-deoxy-D-xylulose 5-phosphate: step 6/6.</text>
</comment>
<evidence type="ECO:0000256" key="2">
    <source>
        <dbReference type="ARBA" id="ARBA00004141"/>
    </source>
</evidence>
<dbReference type="UniPathway" id="UPA00056">
    <property type="reaction ID" value="UER00097"/>
</dbReference>
<proteinExistence type="inferred from homology"/>
<dbReference type="CDD" id="cd13944">
    <property type="entry name" value="lytB_ispH"/>
    <property type="match status" value="1"/>
</dbReference>
<feature type="binding site" evidence="10">
    <location>
        <position position="61"/>
    </location>
    <ligand>
        <name>dimethylallyl diphosphate</name>
        <dbReference type="ChEBI" id="CHEBI:57623"/>
    </ligand>
</feature>
<feature type="binding site" evidence="10">
    <location>
        <position position="111"/>
    </location>
    <ligand>
        <name>(2E)-4-hydroxy-3-methylbut-2-enyl diphosphate</name>
        <dbReference type="ChEBI" id="CHEBI:128753"/>
    </ligand>
</feature>
<keyword evidence="3" id="KW-0004">4Fe-4S</keyword>
<evidence type="ECO:0000256" key="1">
    <source>
        <dbReference type="ARBA" id="ARBA00001966"/>
    </source>
</evidence>
<evidence type="ECO:0000313" key="12">
    <source>
        <dbReference type="EMBL" id="TWI73190.1"/>
    </source>
</evidence>
<gene>
    <name evidence="10" type="primary">ispH</name>
    <name evidence="12" type="ORF">LZ24_01277</name>
</gene>
<protein>
    <recommendedName>
        <fullName evidence="10">4-hydroxy-3-methylbut-2-enyl diphosphate reductase</fullName>
        <shortName evidence="10">HMBPP reductase</shortName>
        <ecNumber evidence="10">1.17.7.4</ecNumber>
    </recommendedName>
</protein>
<feature type="binding site" evidence="10">
    <location>
        <position position="205"/>
    </location>
    <ligand>
        <name>(2E)-4-hydroxy-3-methylbut-2-enyl diphosphate</name>
        <dbReference type="ChEBI" id="CHEBI:128753"/>
    </ligand>
</feature>
<dbReference type="GO" id="GO:0016020">
    <property type="term" value="C:membrane"/>
    <property type="evidence" value="ECO:0007669"/>
    <property type="project" value="UniProtKB-SubCell"/>
</dbReference>
<accession>A0A562RXS1</accession>
<evidence type="ECO:0000256" key="11">
    <source>
        <dbReference type="SAM" id="Phobius"/>
    </source>
</evidence>
<feature type="binding site" evidence="10">
    <location>
        <position position="205"/>
    </location>
    <ligand>
        <name>dimethylallyl diphosphate</name>
        <dbReference type="ChEBI" id="CHEBI:57623"/>
    </ligand>
</feature>
<dbReference type="PANTHER" id="PTHR30426:SF0">
    <property type="entry name" value="4-HYDROXY-3-METHYLBUT-2-ENYL DIPHOSPHATE REDUCTASE"/>
    <property type="match status" value="1"/>
</dbReference>
<dbReference type="Gene3D" id="3.40.1010.20">
    <property type="entry name" value="4-hydroxy-3-methylbut-2-enyl diphosphate reductase, catalytic domain"/>
    <property type="match status" value="2"/>
</dbReference>
<dbReference type="HAMAP" id="MF_00191">
    <property type="entry name" value="IspH"/>
    <property type="match status" value="1"/>
</dbReference>
<feature type="binding site" evidence="10">
    <location>
        <position position="249"/>
    </location>
    <ligand>
        <name>(2E)-4-hydroxy-3-methylbut-2-enyl diphosphate</name>
        <dbReference type="ChEBI" id="CHEBI:128753"/>
    </ligand>
</feature>
<organism evidence="12 13">
    <name type="scientific">Desulfobotulus alkaliphilus</name>
    <dbReference type="NCBI Taxonomy" id="622671"/>
    <lineage>
        <taxon>Bacteria</taxon>
        <taxon>Pseudomonadati</taxon>
        <taxon>Thermodesulfobacteriota</taxon>
        <taxon>Desulfobacteria</taxon>
        <taxon>Desulfobacterales</taxon>
        <taxon>Desulfobacteraceae</taxon>
        <taxon>Desulfobotulus</taxon>
    </lineage>
</organism>
<feature type="transmembrane region" description="Helical" evidence="11">
    <location>
        <begin position="513"/>
        <end position="529"/>
    </location>
</feature>
<feature type="binding site" evidence="10">
    <location>
        <position position="207"/>
    </location>
    <ligand>
        <name>isopentenyl diphosphate</name>
        <dbReference type="ChEBI" id="CHEBI:128769"/>
    </ligand>
</feature>
<feature type="binding site" evidence="10">
    <location>
        <position position="111"/>
    </location>
    <ligand>
        <name>dimethylallyl diphosphate</name>
        <dbReference type="ChEBI" id="CHEBI:57623"/>
    </ligand>
</feature>
<comment type="subcellular location">
    <subcellularLocation>
        <location evidence="2">Membrane</location>
        <topology evidence="2">Multi-pass membrane protein</topology>
    </subcellularLocation>
</comment>
<dbReference type="EC" id="1.17.7.4" evidence="10"/>
<comment type="caution">
    <text evidence="10">Lacks conserved residue(s) required for the propagation of feature annotation.</text>
</comment>
<comment type="catalytic activity">
    <reaction evidence="10">
        <text>isopentenyl diphosphate + 2 oxidized [2Fe-2S]-[ferredoxin] + H2O = (2E)-4-hydroxy-3-methylbut-2-enyl diphosphate + 2 reduced [2Fe-2S]-[ferredoxin] + 2 H(+)</text>
        <dbReference type="Rhea" id="RHEA:24488"/>
        <dbReference type="Rhea" id="RHEA-COMP:10000"/>
        <dbReference type="Rhea" id="RHEA-COMP:10001"/>
        <dbReference type="ChEBI" id="CHEBI:15377"/>
        <dbReference type="ChEBI" id="CHEBI:15378"/>
        <dbReference type="ChEBI" id="CHEBI:33737"/>
        <dbReference type="ChEBI" id="CHEBI:33738"/>
        <dbReference type="ChEBI" id="CHEBI:128753"/>
        <dbReference type="ChEBI" id="CHEBI:128769"/>
        <dbReference type="EC" id="1.17.7.4"/>
    </reaction>
</comment>
<evidence type="ECO:0000256" key="6">
    <source>
        <dbReference type="ARBA" id="ARBA00022989"/>
    </source>
</evidence>
<sequence>MGVRRAVDMAIDAANKSEGPICTYGPLIHNPQVLDILEEKGIPILNGIPEKGEGTIIIRAHGIPPCQQKKLQDAGYTVMDATCPRVIRVQTIIRKHTESGHHVIIAGDADHPEVVGLLGYAGSTGHVISSMEELAALPVFEKAIIVAQTTQNTRFYEDMRTWVARERSHYKVFNTICDSTEKRQNETMALAKEVDLVIVVGGKESGNTQRLAEVAMEAGTPSLHIESAEEIPRDILSGKKRIGITAGASTPNWILRQVVSTLEGQAMTDSPMQAWIKRTQRLLLSSNIYLAMGAAALSYAASTLQGFDHELRYSLIAASYILSMQIFNTLTGIPSDRYNNPERAKLYETHRPFFFFLAGAAGITGLATAFQAGIFPFTMLFFMTLAGLLYTAPLLPASFSRTHIRSLKDIPGSKTILIAIAWGVLCVILPSAGIRGSLDTATLSAFLFVAALVFVRTAFFDVMALQGDRIVGKETLPILLGEERSRRLLILLSTLVFTGIFFCIHLSIFPDPAFFLALAPFLLIWMLCGEISGRIPADTHLAFHIESLLILTGILATMIKIPTLQNIW</sequence>
<keyword evidence="7" id="KW-0408">Iron</keyword>
<feature type="binding site" evidence="10">
    <location>
        <position position="149"/>
    </location>
    <ligand>
        <name>(2E)-4-hydroxy-3-methylbut-2-enyl diphosphate</name>
        <dbReference type="ChEBI" id="CHEBI:128753"/>
    </ligand>
</feature>
<feature type="binding site" evidence="10">
    <location>
        <position position="61"/>
    </location>
    <ligand>
        <name>(2E)-4-hydroxy-3-methylbut-2-enyl diphosphate</name>
        <dbReference type="ChEBI" id="CHEBI:128753"/>
    </ligand>
</feature>
<dbReference type="GO" id="GO:0051539">
    <property type="term" value="F:4 iron, 4 sulfur cluster binding"/>
    <property type="evidence" value="ECO:0007669"/>
    <property type="project" value="UniProtKB-KW"/>
</dbReference>
<keyword evidence="13" id="KW-1185">Reference proteome</keyword>
<keyword evidence="10" id="KW-0414">Isoprene biosynthesis</keyword>
<feature type="transmembrane region" description="Helical" evidence="11">
    <location>
        <begin position="353"/>
        <end position="371"/>
    </location>
</feature>
<dbReference type="GO" id="GO:0019288">
    <property type="term" value="P:isopentenyl diphosphate biosynthetic process, methylerythritol 4-phosphate pathway"/>
    <property type="evidence" value="ECO:0007669"/>
    <property type="project" value="UniProtKB-UniRule"/>
</dbReference>
<comment type="caution">
    <text evidence="12">The sequence shown here is derived from an EMBL/GenBank/DDBJ whole genome shotgun (WGS) entry which is preliminary data.</text>
</comment>
<feature type="binding site" evidence="10">
    <location>
        <position position="29"/>
    </location>
    <ligand>
        <name>isopentenyl diphosphate</name>
        <dbReference type="ChEBI" id="CHEBI:128769"/>
    </ligand>
</feature>
<comment type="function">
    <text evidence="10">Catalyzes the conversion of 1-hydroxy-2-methyl-2-(E)-butenyl 4-diphosphate (HMBPP) into a mixture of isopentenyl diphosphate (IPP) and dimethylallyl diphosphate (DMAPP). Acts in the terminal step of the DOXP/MEP pathway for isoprenoid precursor biosynthesis.</text>
</comment>
<keyword evidence="10" id="KW-0560">Oxidoreductase</keyword>
<feature type="transmembrane region" description="Helical" evidence="11">
    <location>
        <begin position="377"/>
        <end position="395"/>
    </location>
</feature>
<dbReference type="GO" id="GO:0051745">
    <property type="term" value="F:4-hydroxy-3-methylbut-2-enyl diphosphate reductase activity"/>
    <property type="evidence" value="ECO:0007669"/>
    <property type="project" value="UniProtKB-UniRule"/>
</dbReference>
<keyword evidence="6 11" id="KW-1133">Transmembrane helix</keyword>
<dbReference type="Proteomes" id="UP000318307">
    <property type="component" value="Unassembled WGS sequence"/>
</dbReference>
<keyword evidence="5" id="KW-0479">Metal-binding</keyword>
<reference evidence="12 13" key="1">
    <citation type="submission" date="2019-07" db="EMBL/GenBank/DDBJ databases">
        <title>Genome sequencing of 100 strains of the haloalkaliphilic chemolithoautotrophic sulfur-oxidizing bacterium Thioalkalivibrio.</title>
        <authorList>
            <person name="Muyzer G."/>
        </authorList>
    </citation>
    <scope>NUCLEOTIDE SEQUENCE [LARGE SCALE GENOMIC DNA]</scope>
    <source>
        <strain evidence="12 13">ASO4-4</strain>
    </source>
</reference>
<dbReference type="GO" id="GO:0046872">
    <property type="term" value="F:metal ion binding"/>
    <property type="evidence" value="ECO:0007669"/>
    <property type="project" value="UniProtKB-KW"/>
</dbReference>
<dbReference type="PANTHER" id="PTHR30426">
    <property type="entry name" value="4-HYDROXY-3-METHYLBUT-2-ENYL DIPHOSPHATE REDUCTASE"/>
    <property type="match status" value="1"/>
</dbReference>
<comment type="cofactor">
    <cofactor evidence="1">
        <name>[4Fe-4S] cluster</name>
        <dbReference type="ChEBI" id="CHEBI:49883"/>
    </cofactor>
</comment>
<evidence type="ECO:0000256" key="3">
    <source>
        <dbReference type="ARBA" id="ARBA00022485"/>
    </source>
</evidence>
<dbReference type="Gene3D" id="3.40.50.11270">
    <property type="match status" value="1"/>
</dbReference>
<feature type="binding site" evidence="10">
    <location>
        <position position="207"/>
    </location>
    <ligand>
        <name>(2E)-4-hydroxy-3-methylbut-2-enyl diphosphate</name>
        <dbReference type="ChEBI" id="CHEBI:128753"/>
    </ligand>
</feature>
<dbReference type="Pfam" id="PF01040">
    <property type="entry name" value="UbiA"/>
    <property type="match status" value="1"/>
</dbReference>
<keyword evidence="9 11" id="KW-0472">Membrane</keyword>
<dbReference type="UniPathway" id="UPA00059">
    <property type="reaction ID" value="UER00105"/>
</dbReference>
<feature type="transmembrane region" description="Helical" evidence="11">
    <location>
        <begin position="313"/>
        <end position="333"/>
    </location>
</feature>
<name>A0A562RXS1_9BACT</name>
<feature type="binding site" evidence="10">
    <location>
        <position position="111"/>
    </location>
    <ligand>
        <name>isopentenyl diphosphate</name>
        <dbReference type="ChEBI" id="CHEBI:128769"/>
    </ligand>
</feature>
<feature type="transmembrane region" description="Helical" evidence="11">
    <location>
        <begin position="541"/>
        <end position="561"/>
    </location>
</feature>
<dbReference type="InterPro" id="IPR003451">
    <property type="entry name" value="LytB/IspH"/>
</dbReference>
<dbReference type="GO" id="GO:0050992">
    <property type="term" value="P:dimethylallyl diphosphate biosynthetic process"/>
    <property type="evidence" value="ECO:0007669"/>
    <property type="project" value="UniProtKB-UniRule"/>
</dbReference>
<comment type="pathway">
    <text evidence="10">Isoprenoid biosynthesis; dimethylallyl diphosphate biosynthesis; dimethylallyl diphosphate from (2E)-4-hydroxy-3-methylbutenyl diphosphate: step 1/1.</text>
</comment>
<feature type="binding site" evidence="10">
    <location>
        <position position="207"/>
    </location>
    <ligand>
        <name>dimethylallyl diphosphate</name>
        <dbReference type="ChEBI" id="CHEBI:57623"/>
    </ligand>
</feature>
<dbReference type="NCBIfam" id="TIGR00216">
    <property type="entry name" value="ispH_lytB"/>
    <property type="match status" value="1"/>
</dbReference>
<evidence type="ECO:0000256" key="10">
    <source>
        <dbReference type="HAMAP-Rule" id="MF_00191"/>
    </source>
</evidence>
<feature type="binding site" evidence="10">
    <location>
        <position position="29"/>
    </location>
    <ligand>
        <name>(2E)-4-hydroxy-3-methylbut-2-enyl diphosphate</name>
        <dbReference type="ChEBI" id="CHEBI:128753"/>
    </ligand>
</feature>